<evidence type="ECO:0000256" key="5">
    <source>
        <dbReference type="SAM" id="MobiDB-lite"/>
    </source>
</evidence>
<dbReference type="GO" id="GO:0043409">
    <property type="term" value="P:negative regulation of MAPK cascade"/>
    <property type="evidence" value="ECO:0007669"/>
    <property type="project" value="TreeGrafter"/>
</dbReference>
<dbReference type="GO" id="GO:0017017">
    <property type="term" value="F:MAP kinase tyrosine/serine/threonine phosphatase activity"/>
    <property type="evidence" value="ECO:0007669"/>
    <property type="project" value="TreeGrafter"/>
</dbReference>
<feature type="compositionally biased region" description="Basic and acidic residues" evidence="5">
    <location>
        <begin position="259"/>
        <end position="273"/>
    </location>
</feature>
<dbReference type="InterPro" id="IPR000340">
    <property type="entry name" value="Dual-sp_phosphatase_cat-dom"/>
</dbReference>
<dbReference type="GO" id="GO:0008330">
    <property type="term" value="F:protein tyrosine/threonine phosphatase activity"/>
    <property type="evidence" value="ECO:0007669"/>
    <property type="project" value="TreeGrafter"/>
</dbReference>
<dbReference type="Gene3D" id="3.90.190.10">
    <property type="entry name" value="Protein tyrosine phosphatase superfamily"/>
    <property type="match status" value="1"/>
</dbReference>
<evidence type="ECO:0000259" key="7">
    <source>
        <dbReference type="PROSITE" id="PS50056"/>
    </source>
</evidence>
<feature type="compositionally biased region" description="Low complexity" evidence="5">
    <location>
        <begin position="483"/>
        <end position="494"/>
    </location>
</feature>
<feature type="compositionally biased region" description="Polar residues" evidence="5">
    <location>
        <begin position="377"/>
        <end position="387"/>
    </location>
</feature>
<dbReference type="VEuPathDB" id="CryptoDB:Cvel_6778"/>
<feature type="compositionally biased region" description="Polar residues" evidence="5">
    <location>
        <begin position="401"/>
        <end position="419"/>
    </location>
</feature>
<dbReference type="SUPFAM" id="SSF52799">
    <property type="entry name" value="(Phosphotyrosine protein) phosphatases II"/>
    <property type="match status" value="1"/>
</dbReference>
<dbReference type="PROSITE" id="PS50054">
    <property type="entry name" value="TYR_PHOSPHATASE_DUAL"/>
    <property type="match status" value="1"/>
</dbReference>
<dbReference type="GO" id="GO:0033550">
    <property type="term" value="F:MAP kinase tyrosine phosphatase activity"/>
    <property type="evidence" value="ECO:0007669"/>
    <property type="project" value="TreeGrafter"/>
</dbReference>
<feature type="compositionally biased region" description="Low complexity" evidence="5">
    <location>
        <begin position="244"/>
        <end position="257"/>
    </location>
</feature>
<dbReference type="PANTHER" id="PTHR10159:SF519">
    <property type="entry name" value="DUAL SPECIFICITY PROTEIN PHOSPHATASE MPK3"/>
    <property type="match status" value="1"/>
</dbReference>
<feature type="region of interest" description="Disordered" evidence="5">
    <location>
        <begin position="244"/>
        <end position="286"/>
    </location>
</feature>
<comment type="similarity">
    <text evidence="1">Belongs to the protein-tyrosine phosphatase family. Non-receptor class dual specificity subfamily.</text>
</comment>
<dbReference type="EMBL" id="CDMZ01002641">
    <property type="protein sequence ID" value="CEM43253.1"/>
    <property type="molecule type" value="Genomic_DNA"/>
</dbReference>
<organism evidence="8">
    <name type="scientific">Chromera velia CCMP2878</name>
    <dbReference type="NCBI Taxonomy" id="1169474"/>
    <lineage>
        <taxon>Eukaryota</taxon>
        <taxon>Sar</taxon>
        <taxon>Alveolata</taxon>
        <taxon>Colpodellida</taxon>
        <taxon>Chromeraceae</taxon>
        <taxon>Chromera</taxon>
    </lineage>
</organism>
<accession>A0A0G4HH36</accession>
<keyword evidence="4" id="KW-0904">Protein phosphatase</keyword>
<feature type="compositionally biased region" description="Basic and acidic residues" evidence="5">
    <location>
        <begin position="458"/>
        <end position="469"/>
    </location>
</feature>
<dbReference type="PROSITE" id="PS00383">
    <property type="entry name" value="TYR_PHOSPHATASE_1"/>
    <property type="match status" value="1"/>
</dbReference>
<dbReference type="Pfam" id="PF00782">
    <property type="entry name" value="DSPc"/>
    <property type="match status" value="1"/>
</dbReference>
<reference evidence="8" key="1">
    <citation type="submission" date="2014-11" db="EMBL/GenBank/DDBJ databases">
        <authorList>
            <person name="Otto D Thomas"/>
            <person name="Naeem Raeece"/>
        </authorList>
    </citation>
    <scope>NUCLEOTIDE SEQUENCE</scope>
</reference>
<protein>
    <recommendedName>
        <fullName evidence="2">protein-tyrosine-phosphatase</fullName>
        <ecNumber evidence="2">3.1.3.48</ecNumber>
    </recommendedName>
</protein>
<dbReference type="EC" id="3.1.3.48" evidence="2"/>
<sequence length="556" mass="59890">MKDFVTAQPNTILERTRDQDDREEWLLRVDQLLHAPARRQQHVIAQVIPGFLYLGGLLEATDLPLLEGLGISGLVNTAASCCVYEVPEGWRQLALDAADSPTYPLLNLHLEQTVTFLDRCRRENRRALVHCFAGINRSAALCAAYMVVREGMDLLRALHRIRRLRGPVLTNVNFRRQLVELAHSQGKLLHRDDSWLLAEEQSEIERERARGEGSGGGVVSVPVPGDSLSLGGLVALGGGRMSSGLSLSAGPSSSSAPMRRPEEEGDEEKKEGAESAETPKQSKYVVSLPIPLLPHEIESERDWPTGQPQEGEAIVSPAVEHRGVEAISNSAVGVEVAAACSVMPRHFAEKESKEGKTQTAQKGERKTQTGKQQQKQPGSAVQVQRGQRPSGGILSSKRNVHTPSTSLSTRAGNPGSRSSHAPIGVSRMPRGASSGTTRRLLSLSSSDENSTASVTVQSDDKKRERERASPSRQLPTDPPSPPTTAAVAAAPMKSPDAHHPTVSTSNSNRMEGSAVSPSSAPAKPPHQLRRPLASLPPLGKSSRHLRPSCSDGMARQ</sequence>
<evidence type="ECO:0000256" key="1">
    <source>
        <dbReference type="ARBA" id="ARBA00008601"/>
    </source>
</evidence>
<feature type="domain" description="Tyrosine specific protein phosphatases" evidence="7">
    <location>
        <begin position="108"/>
        <end position="165"/>
    </location>
</feature>
<keyword evidence="3" id="KW-0378">Hydrolase</keyword>
<feature type="domain" description="Tyrosine-protein phosphatase" evidence="6">
    <location>
        <begin position="43"/>
        <end position="187"/>
    </location>
</feature>
<dbReference type="SMART" id="SM00195">
    <property type="entry name" value="DSPc"/>
    <property type="match status" value="1"/>
</dbReference>
<feature type="compositionally biased region" description="Basic and acidic residues" evidence="5">
    <location>
        <begin position="346"/>
        <end position="367"/>
    </location>
</feature>
<name>A0A0G4HH36_9ALVE</name>
<dbReference type="GO" id="GO:0005737">
    <property type="term" value="C:cytoplasm"/>
    <property type="evidence" value="ECO:0007669"/>
    <property type="project" value="TreeGrafter"/>
</dbReference>
<feature type="compositionally biased region" description="Low complexity" evidence="5">
    <location>
        <begin position="433"/>
        <end position="453"/>
    </location>
</feature>
<evidence type="ECO:0000256" key="3">
    <source>
        <dbReference type="ARBA" id="ARBA00022801"/>
    </source>
</evidence>
<evidence type="ECO:0000313" key="8">
    <source>
        <dbReference type="EMBL" id="CEM43253.1"/>
    </source>
</evidence>
<proteinExistence type="inferred from homology"/>
<dbReference type="AlphaFoldDB" id="A0A0G4HH36"/>
<evidence type="ECO:0000256" key="4">
    <source>
        <dbReference type="ARBA" id="ARBA00022912"/>
    </source>
</evidence>
<gene>
    <name evidence="8" type="ORF">Cvel_6778</name>
</gene>
<evidence type="ECO:0000259" key="6">
    <source>
        <dbReference type="PROSITE" id="PS50054"/>
    </source>
</evidence>
<dbReference type="InterPro" id="IPR029021">
    <property type="entry name" value="Prot-tyrosine_phosphatase-like"/>
</dbReference>
<dbReference type="InterPro" id="IPR016130">
    <property type="entry name" value="Tyr_Pase_AS"/>
</dbReference>
<feature type="region of interest" description="Disordered" evidence="5">
    <location>
        <begin position="346"/>
        <end position="556"/>
    </location>
</feature>
<evidence type="ECO:0000256" key="2">
    <source>
        <dbReference type="ARBA" id="ARBA00013064"/>
    </source>
</evidence>
<feature type="compositionally biased region" description="Polar residues" evidence="5">
    <location>
        <begin position="501"/>
        <end position="510"/>
    </location>
</feature>
<dbReference type="PANTHER" id="PTHR10159">
    <property type="entry name" value="DUAL SPECIFICITY PROTEIN PHOSPHATASE"/>
    <property type="match status" value="1"/>
</dbReference>
<dbReference type="PROSITE" id="PS50056">
    <property type="entry name" value="TYR_PHOSPHATASE_2"/>
    <property type="match status" value="1"/>
</dbReference>
<dbReference type="InterPro" id="IPR000387">
    <property type="entry name" value="Tyr_Pase_dom"/>
</dbReference>
<dbReference type="CDD" id="cd14498">
    <property type="entry name" value="DSP"/>
    <property type="match status" value="1"/>
</dbReference>
<dbReference type="InterPro" id="IPR020422">
    <property type="entry name" value="TYR_PHOSPHATASE_DUAL_dom"/>
</dbReference>